<feature type="compositionally biased region" description="Polar residues" evidence="1">
    <location>
        <begin position="106"/>
        <end position="127"/>
    </location>
</feature>
<evidence type="ECO:0000256" key="1">
    <source>
        <dbReference type="SAM" id="MobiDB-lite"/>
    </source>
</evidence>
<feature type="region of interest" description="Disordered" evidence="1">
    <location>
        <begin position="106"/>
        <end position="139"/>
    </location>
</feature>
<name>A0A438DV80_VITVI</name>
<dbReference type="Proteomes" id="UP000288805">
    <property type="component" value="Unassembled WGS sequence"/>
</dbReference>
<feature type="region of interest" description="Disordered" evidence="1">
    <location>
        <begin position="1"/>
        <end position="62"/>
    </location>
</feature>
<accession>A0A438DV80</accession>
<comment type="caution">
    <text evidence="2">The sequence shown here is derived from an EMBL/GenBank/DDBJ whole genome shotgun (WGS) entry which is preliminary data.</text>
</comment>
<organism evidence="2 3">
    <name type="scientific">Vitis vinifera</name>
    <name type="common">Grape</name>
    <dbReference type="NCBI Taxonomy" id="29760"/>
    <lineage>
        <taxon>Eukaryota</taxon>
        <taxon>Viridiplantae</taxon>
        <taxon>Streptophyta</taxon>
        <taxon>Embryophyta</taxon>
        <taxon>Tracheophyta</taxon>
        <taxon>Spermatophyta</taxon>
        <taxon>Magnoliopsida</taxon>
        <taxon>eudicotyledons</taxon>
        <taxon>Gunneridae</taxon>
        <taxon>Pentapetalae</taxon>
        <taxon>rosids</taxon>
        <taxon>Vitales</taxon>
        <taxon>Vitaceae</taxon>
        <taxon>Viteae</taxon>
        <taxon>Vitis</taxon>
    </lineage>
</organism>
<dbReference type="AlphaFoldDB" id="A0A438DV80"/>
<evidence type="ECO:0000313" key="3">
    <source>
        <dbReference type="Proteomes" id="UP000288805"/>
    </source>
</evidence>
<proteinExistence type="predicted"/>
<protein>
    <submittedName>
        <fullName evidence="2">Uncharacterized protein</fullName>
    </submittedName>
</protein>
<evidence type="ECO:0000313" key="2">
    <source>
        <dbReference type="EMBL" id="RVW39415.1"/>
    </source>
</evidence>
<reference evidence="2 3" key="1">
    <citation type="journal article" date="2018" name="PLoS Genet.">
        <title>Population sequencing reveals clonal diversity and ancestral inbreeding in the grapevine cultivar Chardonnay.</title>
        <authorList>
            <person name="Roach M.J."/>
            <person name="Johnson D.L."/>
            <person name="Bohlmann J."/>
            <person name="van Vuuren H.J."/>
            <person name="Jones S.J."/>
            <person name="Pretorius I.S."/>
            <person name="Schmidt S.A."/>
            <person name="Borneman A.R."/>
        </authorList>
    </citation>
    <scope>NUCLEOTIDE SEQUENCE [LARGE SCALE GENOMIC DNA]</scope>
    <source>
        <strain evidence="3">cv. Chardonnay</strain>
        <tissue evidence="2">Leaf</tissue>
    </source>
</reference>
<gene>
    <name evidence="2" type="ORF">CK203_099499</name>
</gene>
<dbReference type="EMBL" id="QGNW01001484">
    <property type="protein sequence ID" value="RVW39415.1"/>
    <property type="molecule type" value="Genomic_DNA"/>
</dbReference>
<sequence>MLNPSDEGADEQGVGSGRVEVGPDLSPTSRTWALTGKLHSLSPIVGPKETRRAGGPGLTSESMGLKMKGVAASEFGPDAGSSYRIEDVGCCANGPASLVARSLNKGPNCSKGCSQQPDPCLASSSPPESEPFVARESEDTRKLQGVVRLTETDRAFEEESMRYGTGSCSWGKRALGASHLNSFLFDRTPGGRGGGEFYDHSRDLDEEVRADNTMWLTVYEACNERINGCKELGVTKSSSDKGRGMEGVGDTYDAQVERSEPEGKWEESGLAKFGQFLGFPTEGLEKEILNFLTKIRKRREKIHNKELL</sequence>